<gene>
    <name evidence="3" type="ORF">OAUR00152_LOCUS38687</name>
</gene>
<dbReference type="EMBL" id="HBKQ01056558">
    <property type="protein sequence ID" value="CAE2282954.1"/>
    <property type="molecule type" value="Transcribed_RNA"/>
</dbReference>
<organism evidence="3">
    <name type="scientific">Odontella aurita</name>
    <dbReference type="NCBI Taxonomy" id="265563"/>
    <lineage>
        <taxon>Eukaryota</taxon>
        <taxon>Sar</taxon>
        <taxon>Stramenopiles</taxon>
        <taxon>Ochrophyta</taxon>
        <taxon>Bacillariophyta</taxon>
        <taxon>Mediophyceae</taxon>
        <taxon>Biddulphiophycidae</taxon>
        <taxon>Eupodiscales</taxon>
        <taxon>Odontellaceae</taxon>
        <taxon>Odontella</taxon>
    </lineage>
</organism>
<evidence type="ECO:0000256" key="1">
    <source>
        <dbReference type="SAM" id="MobiDB-lite"/>
    </source>
</evidence>
<keyword evidence="2" id="KW-0812">Transmembrane</keyword>
<evidence type="ECO:0000256" key="2">
    <source>
        <dbReference type="SAM" id="Phobius"/>
    </source>
</evidence>
<evidence type="ECO:0000313" key="3">
    <source>
        <dbReference type="EMBL" id="CAE2282954.1"/>
    </source>
</evidence>
<name>A0A7S4K4P5_9STRA</name>
<proteinExistence type="predicted"/>
<keyword evidence="2" id="KW-1133">Transmembrane helix</keyword>
<sequence>MDLKQNLASVSANMIHPHGRTLKEVKTQKRKRQQNEPNIRRHVDKIDGIGVTGGDQNSNLLNDWDKLHDDVGSKGRSVEEGTKTSRKSRKHFDNEQNVTKVDSVDLQPQEDQQERGQDLPVQEKVEGTITLSFSILFDGGIVPLAGDSNSVDGTQSTNPILNAGNLQSDQELRDSVLDAVVWALCEEGDELDFIVIGGPCGDSWQANDIISVSILAPYSSHGMFVSLRDGYSEMYRSSSVEFPKGFILCWTEWDVALPVIHLAELEHRTGSSMMKTISSDTQNIKPNLTDSSPRADAKSAALWGVKRSANSALRSQIERGAFDTILRKSNERVWASSPTNLEEDFFSRFLLSTVLKQADLRGNRQYASSKSRDIFGMHPALLAVAVLTLLLGLLVAYKVMNPRRKSKLLP</sequence>
<feature type="compositionally biased region" description="Basic and acidic residues" evidence="1">
    <location>
        <begin position="63"/>
        <end position="83"/>
    </location>
</feature>
<feature type="region of interest" description="Disordered" evidence="1">
    <location>
        <begin position="1"/>
        <end position="120"/>
    </location>
</feature>
<dbReference type="AlphaFoldDB" id="A0A7S4K4P5"/>
<reference evidence="3" key="1">
    <citation type="submission" date="2021-01" db="EMBL/GenBank/DDBJ databases">
        <authorList>
            <person name="Corre E."/>
            <person name="Pelletier E."/>
            <person name="Niang G."/>
            <person name="Scheremetjew M."/>
            <person name="Finn R."/>
            <person name="Kale V."/>
            <person name="Holt S."/>
            <person name="Cochrane G."/>
            <person name="Meng A."/>
            <person name="Brown T."/>
            <person name="Cohen L."/>
        </authorList>
    </citation>
    <scope>NUCLEOTIDE SEQUENCE</scope>
    <source>
        <strain evidence="3">Isolate 1302-5</strain>
    </source>
</reference>
<accession>A0A7S4K4P5</accession>
<feature type="transmembrane region" description="Helical" evidence="2">
    <location>
        <begin position="374"/>
        <end position="397"/>
    </location>
</feature>
<protein>
    <submittedName>
        <fullName evidence="3">Uncharacterized protein</fullName>
    </submittedName>
</protein>
<feature type="compositionally biased region" description="Basic and acidic residues" evidence="1">
    <location>
        <begin position="38"/>
        <end position="47"/>
    </location>
</feature>
<keyword evidence="2" id="KW-0472">Membrane</keyword>
<feature type="compositionally biased region" description="Polar residues" evidence="1">
    <location>
        <begin position="1"/>
        <end position="12"/>
    </location>
</feature>